<dbReference type="Gramene" id="mRNA:HanXRQr2_Chr01g0025731">
    <property type="protein sequence ID" value="CDS:HanXRQr2_Chr01g0025731.1"/>
    <property type="gene ID" value="HanXRQr2_Chr01g0025731"/>
</dbReference>
<keyword evidence="2" id="KW-1185">Reference proteome</keyword>
<evidence type="ECO:0000313" key="1">
    <source>
        <dbReference type="EMBL" id="KAF5822371.1"/>
    </source>
</evidence>
<reference evidence="1" key="1">
    <citation type="journal article" date="2017" name="Nature">
        <title>The sunflower genome provides insights into oil metabolism, flowering and Asterid evolution.</title>
        <authorList>
            <person name="Badouin H."/>
            <person name="Gouzy J."/>
            <person name="Grassa C.J."/>
            <person name="Murat F."/>
            <person name="Staton S.E."/>
            <person name="Cottret L."/>
            <person name="Lelandais-Briere C."/>
            <person name="Owens G.L."/>
            <person name="Carrere S."/>
            <person name="Mayjonade B."/>
            <person name="Legrand L."/>
            <person name="Gill N."/>
            <person name="Kane N.C."/>
            <person name="Bowers J.E."/>
            <person name="Hubner S."/>
            <person name="Bellec A."/>
            <person name="Berard A."/>
            <person name="Berges H."/>
            <person name="Blanchet N."/>
            <person name="Boniface M.C."/>
            <person name="Brunel D."/>
            <person name="Catrice O."/>
            <person name="Chaidir N."/>
            <person name="Claudel C."/>
            <person name="Donnadieu C."/>
            <person name="Faraut T."/>
            <person name="Fievet G."/>
            <person name="Helmstetter N."/>
            <person name="King M."/>
            <person name="Knapp S.J."/>
            <person name="Lai Z."/>
            <person name="Le Paslier M.C."/>
            <person name="Lippi Y."/>
            <person name="Lorenzon L."/>
            <person name="Mandel J.R."/>
            <person name="Marage G."/>
            <person name="Marchand G."/>
            <person name="Marquand E."/>
            <person name="Bret-Mestries E."/>
            <person name="Morien E."/>
            <person name="Nambeesan S."/>
            <person name="Nguyen T."/>
            <person name="Pegot-Espagnet P."/>
            <person name="Pouilly N."/>
            <person name="Raftis F."/>
            <person name="Sallet E."/>
            <person name="Schiex T."/>
            <person name="Thomas J."/>
            <person name="Vandecasteele C."/>
            <person name="Vares D."/>
            <person name="Vear F."/>
            <person name="Vautrin S."/>
            <person name="Crespi M."/>
            <person name="Mangin B."/>
            <person name="Burke J.M."/>
            <person name="Salse J."/>
            <person name="Munos S."/>
            <person name="Vincourt P."/>
            <person name="Rieseberg L.H."/>
            <person name="Langlade N.B."/>
        </authorList>
    </citation>
    <scope>NUCLEOTIDE SEQUENCE</scope>
    <source>
        <tissue evidence="1">Leaves</tissue>
    </source>
</reference>
<sequence length="89" mass="9189">MKFMMTLTLPLAGAFFWPAALPRGLGTGTSLADVSMGSITTADVALGFLVTAFRAGFLAFLPPPGPFALAFSCCFRLSASSFASLLSCS</sequence>
<gene>
    <name evidence="1" type="ORF">HanXRQr2_Chr01g0025731</name>
</gene>
<protein>
    <submittedName>
        <fullName evidence="1">Uncharacterized protein</fullName>
    </submittedName>
</protein>
<dbReference type="EMBL" id="MNCJ02000316">
    <property type="protein sequence ID" value="KAF5822371.1"/>
    <property type="molecule type" value="Genomic_DNA"/>
</dbReference>
<comment type="caution">
    <text evidence="1">The sequence shown here is derived from an EMBL/GenBank/DDBJ whole genome shotgun (WGS) entry which is preliminary data.</text>
</comment>
<evidence type="ECO:0000313" key="2">
    <source>
        <dbReference type="Proteomes" id="UP000215914"/>
    </source>
</evidence>
<organism evidence="1 2">
    <name type="scientific">Helianthus annuus</name>
    <name type="common">Common sunflower</name>
    <dbReference type="NCBI Taxonomy" id="4232"/>
    <lineage>
        <taxon>Eukaryota</taxon>
        <taxon>Viridiplantae</taxon>
        <taxon>Streptophyta</taxon>
        <taxon>Embryophyta</taxon>
        <taxon>Tracheophyta</taxon>
        <taxon>Spermatophyta</taxon>
        <taxon>Magnoliopsida</taxon>
        <taxon>eudicotyledons</taxon>
        <taxon>Gunneridae</taxon>
        <taxon>Pentapetalae</taxon>
        <taxon>asterids</taxon>
        <taxon>campanulids</taxon>
        <taxon>Asterales</taxon>
        <taxon>Asteraceae</taxon>
        <taxon>Asteroideae</taxon>
        <taxon>Heliantheae alliance</taxon>
        <taxon>Heliantheae</taxon>
        <taxon>Helianthus</taxon>
    </lineage>
</organism>
<name>A0A9K3JVE0_HELAN</name>
<accession>A0A9K3JVE0</accession>
<dbReference type="AlphaFoldDB" id="A0A9K3JVE0"/>
<reference evidence="1" key="2">
    <citation type="submission" date="2020-06" db="EMBL/GenBank/DDBJ databases">
        <title>Helianthus annuus Genome sequencing and assembly Release 2.</title>
        <authorList>
            <person name="Gouzy J."/>
            <person name="Langlade N."/>
            <person name="Munos S."/>
        </authorList>
    </citation>
    <scope>NUCLEOTIDE SEQUENCE</scope>
    <source>
        <tissue evidence="1">Leaves</tissue>
    </source>
</reference>
<dbReference type="Proteomes" id="UP000215914">
    <property type="component" value="Unassembled WGS sequence"/>
</dbReference>
<proteinExistence type="predicted"/>